<evidence type="ECO:0000256" key="1">
    <source>
        <dbReference type="SAM" id="Phobius"/>
    </source>
</evidence>
<keyword evidence="3" id="KW-1185">Reference proteome</keyword>
<organism evidence="2 3">
    <name type="scientific">Psophocarpus tetragonolobus</name>
    <name type="common">Winged bean</name>
    <name type="synonym">Dolichos tetragonolobus</name>
    <dbReference type="NCBI Taxonomy" id="3891"/>
    <lineage>
        <taxon>Eukaryota</taxon>
        <taxon>Viridiplantae</taxon>
        <taxon>Streptophyta</taxon>
        <taxon>Embryophyta</taxon>
        <taxon>Tracheophyta</taxon>
        <taxon>Spermatophyta</taxon>
        <taxon>Magnoliopsida</taxon>
        <taxon>eudicotyledons</taxon>
        <taxon>Gunneridae</taxon>
        <taxon>Pentapetalae</taxon>
        <taxon>rosids</taxon>
        <taxon>fabids</taxon>
        <taxon>Fabales</taxon>
        <taxon>Fabaceae</taxon>
        <taxon>Papilionoideae</taxon>
        <taxon>50 kb inversion clade</taxon>
        <taxon>NPAAA clade</taxon>
        <taxon>indigoferoid/millettioid clade</taxon>
        <taxon>Phaseoleae</taxon>
        <taxon>Psophocarpus</taxon>
    </lineage>
</organism>
<dbReference type="EMBL" id="JAYMYS010000001">
    <property type="protein sequence ID" value="KAK7412951.1"/>
    <property type="molecule type" value="Genomic_DNA"/>
</dbReference>
<feature type="transmembrane region" description="Helical" evidence="1">
    <location>
        <begin position="36"/>
        <end position="60"/>
    </location>
</feature>
<reference evidence="2 3" key="1">
    <citation type="submission" date="2024-01" db="EMBL/GenBank/DDBJ databases">
        <title>The genomes of 5 underutilized Papilionoideae crops provide insights into root nodulation and disease resistanc.</title>
        <authorList>
            <person name="Jiang F."/>
        </authorList>
    </citation>
    <scope>NUCLEOTIDE SEQUENCE [LARGE SCALE GENOMIC DNA]</scope>
    <source>
        <strain evidence="2">DUOXIRENSHENG_FW03</strain>
        <tissue evidence="2">Leaves</tissue>
    </source>
</reference>
<keyword evidence="1" id="KW-1133">Transmembrane helix</keyword>
<accession>A0AAN9XWT0</accession>
<proteinExistence type="predicted"/>
<name>A0AAN9XWT0_PSOTE</name>
<comment type="caution">
    <text evidence="2">The sequence shown here is derived from an EMBL/GenBank/DDBJ whole genome shotgun (WGS) entry which is preliminary data.</text>
</comment>
<feature type="transmembrane region" description="Helical" evidence="1">
    <location>
        <begin position="12"/>
        <end position="30"/>
    </location>
</feature>
<protein>
    <submittedName>
        <fullName evidence="2">Uncharacterized protein</fullName>
    </submittedName>
</protein>
<dbReference type="Proteomes" id="UP001386955">
    <property type="component" value="Unassembled WGS sequence"/>
</dbReference>
<evidence type="ECO:0000313" key="2">
    <source>
        <dbReference type="EMBL" id="KAK7412951.1"/>
    </source>
</evidence>
<dbReference type="AlphaFoldDB" id="A0AAN9XWT0"/>
<gene>
    <name evidence="2" type="ORF">VNO78_04738</name>
</gene>
<keyword evidence="1" id="KW-0812">Transmembrane</keyword>
<sequence length="87" mass="9914">MNGYLKDFKIVTWSSSSVSFIINMICYIYSSAECFYLYICHCVVGSSNIKFAAIGLAIVFHVPHTWGDYLILYDDFLVAIQGAKRRN</sequence>
<evidence type="ECO:0000313" key="3">
    <source>
        <dbReference type="Proteomes" id="UP001386955"/>
    </source>
</evidence>
<keyword evidence="1" id="KW-0472">Membrane</keyword>